<keyword evidence="2" id="KW-0732">Signal</keyword>
<feature type="signal peptide" evidence="2">
    <location>
        <begin position="1"/>
        <end position="20"/>
    </location>
</feature>
<comment type="caution">
    <text evidence="4">The sequence shown here is derived from an EMBL/GenBank/DDBJ whole genome shotgun (WGS) entry which is preliminary data.</text>
</comment>
<feature type="chain" id="PRO_5047376370" evidence="2">
    <location>
        <begin position="21"/>
        <end position="208"/>
    </location>
</feature>
<proteinExistence type="predicted"/>
<evidence type="ECO:0000256" key="1">
    <source>
        <dbReference type="SAM" id="MobiDB-lite"/>
    </source>
</evidence>
<dbReference type="PANTHER" id="PTHR36933">
    <property type="entry name" value="SLL0788 PROTEIN"/>
    <property type="match status" value="1"/>
</dbReference>
<dbReference type="RefSeq" id="WP_149407406.1">
    <property type="nucleotide sequence ID" value="NZ_JAWLKE010000003.1"/>
</dbReference>
<dbReference type="InterPro" id="IPR005183">
    <property type="entry name" value="DUF305_CopM-like"/>
</dbReference>
<organism evidence="4 5">
    <name type="scientific">Rhodococcus cercidiphylli</name>
    <dbReference type="NCBI Taxonomy" id="489916"/>
    <lineage>
        <taxon>Bacteria</taxon>
        <taxon>Bacillati</taxon>
        <taxon>Actinomycetota</taxon>
        <taxon>Actinomycetes</taxon>
        <taxon>Mycobacteriales</taxon>
        <taxon>Nocardiaceae</taxon>
        <taxon>Rhodococcus</taxon>
    </lineage>
</organism>
<evidence type="ECO:0000256" key="2">
    <source>
        <dbReference type="SAM" id="SignalP"/>
    </source>
</evidence>
<dbReference type="Pfam" id="PF03713">
    <property type="entry name" value="DUF305"/>
    <property type="match status" value="1"/>
</dbReference>
<name>A0ABU4AVZ8_9NOCA</name>
<sequence>MRTTLVASLAAATVSAFLVAGCSSDTSDSSMDGHSMGSSNSSSASSTQSDASAEFNDADVMFAQMMYPHHAQAVEMAAMVQGRTDNPDVVALASAIEAAQQPEMDRMTAWLAEWGQPAPSSDMGEMGGMDHSSGMGMMTQQDMDALSAATGAEFDRQWLTMMIEHHEGAIEMANSEIADGSNTDAQDMARTIVATQQQEIDTMRALLG</sequence>
<dbReference type="Gene3D" id="1.20.1260.10">
    <property type="match status" value="1"/>
</dbReference>
<dbReference type="InterPro" id="IPR012347">
    <property type="entry name" value="Ferritin-like"/>
</dbReference>
<feature type="region of interest" description="Disordered" evidence="1">
    <location>
        <begin position="28"/>
        <end position="52"/>
    </location>
</feature>
<gene>
    <name evidence="4" type="ORF">R3P95_07640</name>
</gene>
<keyword evidence="5" id="KW-1185">Reference proteome</keyword>
<dbReference type="Proteomes" id="UP001185899">
    <property type="component" value="Unassembled WGS sequence"/>
</dbReference>
<evidence type="ECO:0000259" key="3">
    <source>
        <dbReference type="Pfam" id="PF03713"/>
    </source>
</evidence>
<evidence type="ECO:0000313" key="5">
    <source>
        <dbReference type="Proteomes" id="UP001185899"/>
    </source>
</evidence>
<feature type="domain" description="DUF305" evidence="3">
    <location>
        <begin position="59"/>
        <end position="207"/>
    </location>
</feature>
<protein>
    <submittedName>
        <fullName evidence="4">DUF305 domain-containing protein</fullName>
    </submittedName>
</protein>
<dbReference type="PANTHER" id="PTHR36933:SF1">
    <property type="entry name" value="SLL0788 PROTEIN"/>
    <property type="match status" value="1"/>
</dbReference>
<evidence type="ECO:0000313" key="4">
    <source>
        <dbReference type="EMBL" id="MDV6230416.1"/>
    </source>
</evidence>
<reference evidence="4 5" key="1">
    <citation type="submission" date="2023-10" db="EMBL/GenBank/DDBJ databases">
        <title>Development of a sustainable strategy for remediation of hydrocarbon-contaminated territories based on the waste exchange concept.</title>
        <authorList>
            <person name="Krivoruchko A."/>
        </authorList>
    </citation>
    <scope>NUCLEOTIDE SEQUENCE [LARGE SCALE GENOMIC DNA]</scope>
    <source>
        <strain evidence="4 5">IEGM 1322</strain>
    </source>
</reference>
<dbReference type="EMBL" id="JAWLKE010000003">
    <property type="protein sequence ID" value="MDV6230416.1"/>
    <property type="molecule type" value="Genomic_DNA"/>
</dbReference>
<accession>A0ABU4AVZ8</accession>
<dbReference type="PROSITE" id="PS51257">
    <property type="entry name" value="PROKAR_LIPOPROTEIN"/>
    <property type="match status" value="1"/>
</dbReference>